<evidence type="ECO:0000256" key="8">
    <source>
        <dbReference type="PIRSR" id="PIRSR000706-1"/>
    </source>
</evidence>
<feature type="binding site" evidence="9">
    <location>
        <position position="193"/>
    </location>
    <ligand>
        <name>Mg(2+)</name>
        <dbReference type="ChEBI" id="CHEBI:18420"/>
    </ligand>
</feature>
<dbReference type="Gene3D" id="3.90.1200.10">
    <property type="match status" value="1"/>
</dbReference>
<keyword evidence="9" id="KW-0479">Metal-binding</keyword>
<keyword evidence="9" id="KW-0460">Magnesium</keyword>
<reference evidence="11 12" key="1">
    <citation type="submission" date="2019-12" db="EMBL/GenBank/DDBJ databases">
        <title>Auraticoccus cholistani sp. nov., an actinomycete isolated from soil of Cholistan desert.</title>
        <authorList>
            <person name="Cheema M.T."/>
        </authorList>
    </citation>
    <scope>NUCLEOTIDE SEQUENCE [LARGE SCALE GENOMIC DNA]</scope>
    <source>
        <strain evidence="11 12">F435</strain>
    </source>
</reference>
<gene>
    <name evidence="11" type="ORF">GC722_15820</name>
</gene>
<proteinExistence type="inferred from homology"/>
<feature type="active site" description="Proton acceptor" evidence="8">
    <location>
        <position position="170"/>
    </location>
</feature>
<evidence type="ECO:0000313" key="11">
    <source>
        <dbReference type="EMBL" id="MVA77475.1"/>
    </source>
</evidence>
<dbReference type="GO" id="GO:0016301">
    <property type="term" value="F:kinase activity"/>
    <property type="evidence" value="ECO:0007669"/>
    <property type="project" value="UniProtKB-KW"/>
</dbReference>
<keyword evidence="2 7" id="KW-0808">Transferase</keyword>
<dbReference type="Proteomes" id="UP000435304">
    <property type="component" value="Unassembled WGS sequence"/>
</dbReference>
<evidence type="ECO:0000256" key="4">
    <source>
        <dbReference type="ARBA" id="ARBA00022777"/>
    </source>
</evidence>
<comment type="similarity">
    <text evidence="1 7">Belongs to the aminoglycoside phosphotransferase family.</text>
</comment>
<evidence type="ECO:0000256" key="3">
    <source>
        <dbReference type="ARBA" id="ARBA00022741"/>
    </source>
</evidence>
<dbReference type="GO" id="GO:0016773">
    <property type="term" value="F:phosphotransferase activity, alcohol group as acceptor"/>
    <property type="evidence" value="ECO:0007669"/>
    <property type="project" value="InterPro"/>
</dbReference>
<dbReference type="InterPro" id="IPR002575">
    <property type="entry name" value="Aminoglycoside_PTrfase"/>
</dbReference>
<dbReference type="AlphaFoldDB" id="A0A6A9UZI0"/>
<evidence type="ECO:0000313" key="12">
    <source>
        <dbReference type="Proteomes" id="UP000435304"/>
    </source>
</evidence>
<dbReference type="GO" id="GO:0046677">
    <property type="term" value="P:response to antibiotic"/>
    <property type="evidence" value="ECO:0007669"/>
    <property type="project" value="UniProtKB-KW"/>
</dbReference>
<dbReference type="PIRSF" id="PIRSF000706">
    <property type="entry name" value="Kanamycin_kin"/>
    <property type="match status" value="1"/>
</dbReference>
<keyword evidence="12" id="KW-1185">Reference proteome</keyword>
<evidence type="ECO:0000259" key="10">
    <source>
        <dbReference type="Pfam" id="PF01636"/>
    </source>
</evidence>
<evidence type="ECO:0000256" key="7">
    <source>
        <dbReference type="PIRNR" id="PIRNR000706"/>
    </source>
</evidence>
<dbReference type="EMBL" id="WPCU01000010">
    <property type="protein sequence ID" value="MVA77475.1"/>
    <property type="molecule type" value="Genomic_DNA"/>
</dbReference>
<evidence type="ECO:0000256" key="9">
    <source>
        <dbReference type="PIRSR" id="PIRSR000706-2"/>
    </source>
</evidence>
<keyword evidence="5 7" id="KW-0067">ATP-binding</keyword>
<name>A0A6A9UZI0_9ACTN</name>
<comment type="caution">
    <text evidence="11">The sequence shown here is derived from an EMBL/GenBank/DDBJ whole genome shotgun (WGS) entry which is preliminary data.</text>
</comment>
<keyword evidence="3 7" id="KW-0547">Nucleotide-binding</keyword>
<keyword evidence="6 7" id="KW-0046">Antibiotic resistance</keyword>
<feature type="binding site" evidence="9">
    <location>
        <position position="175"/>
    </location>
    <ligand>
        <name>Mg(2+)</name>
        <dbReference type="ChEBI" id="CHEBI:18420"/>
    </ligand>
</feature>
<evidence type="ECO:0000256" key="5">
    <source>
        <dbReference type="ARBA" id="ARBA00022840"/>
    </source>
</evidence>
<dbReference type="InterPro" id="IPR011009">
    <property type="entry name" value="Kinase-like_dom_sf"/>
</dbReference>
<dbReference type="SUPFAM" id="SSF56112">
    <property type="entry name" value="Protein kinase-like (PK-like)"/>
    <property type="match status" value="1"/>
</dbReference>
<keyword evidence="4 7" id="KW-0418">Kinase</keyword>
<evidence type="ECO:0000256" key="6">
    <source>
        <dbReference type="ARBA" id="ARBA00023251"/>
    </source>
</evidence>
<organism evidence="11 12">
    <name type="scientific">Auraticoccus cholistanensis</name>
    <dbReference type="NCBI Taxonomy" id="2656650"/>
    <lineage>
        <taxon>Bacteria</taxon>
        <taxon>Bacillati</taxon>
        <taxon>Actinomycetota</taxon>
        <taxon>Actinomycetes</taxon>
        <taxon>Propionibacteriales</taxon>
        <taxon>Propionibacteriaceae</taxon>
        <taxon>Auraticoccus</taxon>
    </lineage>
</organism>
<protein>
    <submittedName>
        <fullName evidence="11">Phosphotransferase</fullName>
    </submittedName>
</protein>
<dbReference type="Pfam" id="PF01636">
    <property type="entry name" value="APH"/>
    <property type="match status" value="1"/>
</dbReference>
<dbReference type="GO" id="GO:0005524">
    <property type="term" value="F:ATP binding"/>
    <property type="evidence" value="ECO:0007669"/>
    <property type="project" value="UniProtKB-KW"/>
</dbReference>
<evidence type="ECO:0000256" key="1">
    <source>
        <dbReference type="ARBA" id="ARBA00006219"/>
    </source>
</evidence>
<accession>A0A6A9UZI0</accession>
<dbReference type="InterPro" id="IPR024165">
    <property type="entry name" value="Kan/Strep_kinase"/>
</dbReference>
<feature type="domain" description="Aminoglycoside phosphotransferase" evidence="10">
    <location>
        <begin position="46"/>
        <end position="235"/>
    </location>
</feature>
<evidence type="ECO:0000256" key="2">
    <source>
        <dbReference type="ARBA" id="ARBA00022679"/>
    </source>
</evidence>
<dbReference type="Gene3D" id="3.30.200.20">
    <property type="entry name" value="Phosphorylase Kinase, domain 1"/>
    <property type="match status" value="1"/>
</dbReference>
<sequence>MEVAEVPVPQVVRELAAGRPLRGVWRNDLGGLTFLVEGAGEYVKWSPEHWEIDLGREAEKSAWVSRWLPAPRVLAVGAGHDPVLGPGSWLHTRALPGTMAIAPEWQCEATLVELGRVLRRLHDTLPVRECAWSWRAEDRLATIAEHSPGADLAGVRDVPEDDLEVVCHGDACNPNFLMVAGPDGRPRGSGYVDLSNLGLADRWADLAPAVLSAGWNFAEVADADRRRSLLLEGYGIDLDADRLDYYTRLWQAGDPTSP</sequence>
<dbReference type="GO" id="GO:0046872">
    <property type="term" value="F:metal ion binding"/>
    <property type="evidence" value="ECO:0007669"/>
    <property type="project" value="UniProtKB-KW"/>
</dbReference>